<evidence type="ECO:0000313" key="3">
    <source>
        <dbReference type="EMBL" id="SEJ57805.1"/>
    </source>
</evidence>
<proteinExistence type="predicted"/>
<dbReference type="InterPro" id="IPR029058">
    <property type="entry name" value="AB_hydrolase_fold"/>
</dbReference>
<dbReference type="PRINTS" id="PR00111">
    <property type="entry name" value="ABHYDROLASE"/>
</dbReference>
<feature type="chain" id="PRO_5042999598" evidence="1">
    <location>
        <begin position="20"/>
        <end position="350"/>
    </location>
</feature>
<evidence type="ECO:0000256" key="1">
    <source>
        <dbReference type="SAM" id="SignalP"/>
    </source>
</evidence>
<reference evidence="3 4" key="1">
    <citation type="submission" date="2016-10" db="EMBL/GenBank/DDBJ databases">
        <authorList>
            <person name="Varghese N."/>
            <person name="Submissions S."/>
        </authorList>
    </citation>
    <scope>NUCLEOTIDE SEQUENCE [LARGE SCALE GENOMIC DNA]</scope>
    <source>
        <strain evidence="3 4">LMG 22274</strain>
    </source>
</reference>
<organism evidence="3 4">
    <name type="scientific">Paraburkholderia tropica</name>
    <dbReference type="NCBI Taxonomy" id="92647"/>
    <lineage>
        <taxon>Bacteria</taxon>
        <taxon>Pseudomonadati</taxon>
        <taxon>Pseudomonadota</taxon>
        <taxon>Betaproteobacteria</taxon>
        <taxon>Burkholderiales</taxon>
        <taxon>Burkholderiaceae</taxon>
        <taxon>Paraburkholderia</taxon>
    </lineage>
</organism>
<keyword evidence="1" id="KW-0732">Signal</keyword>
<feature type="domain" description="AB hydrolase-1" evidence="2">
    <location>
        <begin position="82"/>
        <end position="330"/>
    </location>
</feature>
<dbReference type="PANTHER" id="PTHR43798">
    <property type="entry name" value="MONOACYLGLYCEROL LIPASE"/>
    <property type="match status" value="1"/>
</dbReference>
<accession>A0AAQ1GEX1</accession>
<gene>
    <name evidence="3" type="ORF">SAMN05216550_10656</name>
</gene>
<dbReference type="GO" id="GO:0046464">
    <property type="term" value="P:acylglycerol catabolic process"/>
    <property type="evidence" value="ECO:0007669"/>
    <property type="project" value="TreeGrafter"/>
</dbReference>
<dbReference type="InterPro" id="IPR000073">
    <property type="entry name" value="AB_hydrolase_1"/>
</dbReference>
<dbReference type="AlphaFoldDB" id="A0AAQ1GEX1"/>
<dbReference type="PANTHER" id="PTHR43798:SF33">
    <property type="entry name" value="HYDROLASE, PUTATIVE (AFU_ORTHOLOGUE AFUA_2G14860)-RELATED"/>
    <property type="match status" value="1"/>
</dbReference>
<protein>
    <submittedName>
        <fullName evidence="3">Pimeloyl-ACP methyl ester carboxylesterase</fullName>
    </submittedName>
</protein>
<dbReference type="EMBL" id="FNZM01000006">
    <property type="protein sequence ID" value="SEJ57805.1"/>
    <property type="molecule type" value="Genomic_DNA"/>
</dbReference>
<dbReference type="GO" id="GO:0047372">
    <property type="term" value="F:monoacylglycerol lipase activity"/>
    <property type="evidence" value="ECO:0007669"/>
    <property type="project" value="TreeGrafter"/>
</dbReference>
<dbReference type="Pfam" id="PF00561">
    <property type="entry name" value="Abhydrolase_1"/>
    <property type="match status" value="1"/>
</dbReference>
<name>A0AAQ1GEX1_9BURK</name>
<evidence type="ECO:0000313" key="4">
    <source>
        <dbReference type="Proteomes" id="UP000183529"/>
    </source>
</evidence>
<dbReference type="Gene3D" id="3.40.50.1820">
    <property type="entry name" value="alpha/beta hydrolase"/>
    <property type="match status" value="1"/>
</dbReference>
<sequence>MPLAIAAALAFSASHCALAQDSAAASGAAETQDGPVYGPELQGFDYPYPVKTFTFTSQRQTLNMAYMDVPPDAAKANGRTAVLLHGKNYCSATWAPTIKVLSEAGYRVIAIDQIGFCKSSKPDNYQFTFQQLALNTHALLESLGVDHPIMIGHSTGGMLAIRYALTWPEQTQQLVLVDPIGLEDWRAKGVPPVSVDQWYERELHTSAARIRNYEKNTYFAGQWKDAYEPSVQMLAGMYRGPQRASVAWNSALLYDMILTQPVYYELSHLQPPTLLMIGDKDTTAIGKEYAPAAIRPTLGNYPALAHHAASVIPHVQLVEFPDAGHAPQMQVPDRFHAALLRGLAEANAAN</sequence>
<dbReference type="SUPFAM" id="SSF53474">
    <property type="entry name" value="alpha/beta-Hydrolases"/>
    <property type="match status" value="1"/>
</dbReference>
<comment type="caution">
    <text evidence="3">The sequence shown here is derived from an EMBL/GenBank/DDBJ whole genome shotgun (WGS) entry which is preliminary data.</text>
</comment>
<dbReference type="Proteomes" id="UP000183529">
    <property type="component" value="Unassembled WGS sequence"/>
</dbReference>
<dbReference type="GO" id="GO:0016020">
    <property type="term" value="C:membrane"/>
    <property type="evidence" value="ECO:0007669"/>
    <property type="project" value="TreeGrafter"/>
</dbReference>
<evidence type="ECO:0000259" key="2">
    <source>
        <dbReference type="Pfam" id="PF00561"/>
    </source>
</evidence>
<dbReference type="InterPro" id="IPR050266">
    <property type="entry name" value="AB_hydrolase_sf"/>
</dbReference>
<feature type="signal peptide" evidence="1">
    <location>
        <begin position="1"/>
        <end position="19"/>
    </location>
</feature>